<reference evidence="7" key="1">
    <citation type="journal article" date="2019" name="Int. J. Syst. Evol. Microbiol.">
        <title>The Global Catalogue of Microorganisms (GCM) 10K type strain sequencing project: providing services to taxonomists for standard genome sequencing and annotation.</title>
        <authorList>
            <consortium name="The Broad Institute Genomics Platform"/>
            <consortium name="The Broad Institute Genome Sequencing Center for Infectious Disease"/>
            <person name="Wu L."/>
            <person name="Ma J."/>
        </authorList>
    </citation>
    <scope>NUCLEOTIDE SEQUENCE [LARGE SCALE GENOMIC DNA]</scope>
    <source>
        <strain evidence="7">KCTC 33576</strain>
    </source>
</reference>
<sequence>MSTGPKPGRKATFTAHDAVDAAIAEGIDRFTLSAVAERLGVVTAAIYRIFPSREDLAIACLDRAGSTIKTPEPDLHWRDSLRLWANECWRLCEEYPGLNRAVFAHPAATTRIESVVARYGENLVSQGKTVRQSMFALDFLGDTVFASHLGVEALRTIHENGKTGLDLMRDAVVSEDALFQPEESWAGRTIMDTKVEFILLGLEQHWPEF</sequence>
<evidence type="ECO:0000256" key="4">
    <source>
        <dbReference type="PROSITE-ProRule" id="PRU00335"/>
    </source>
</evidence>
<evidence type="ECO:0000256" key="1">
    <source>
        <dbReference type="ARBA" id="ARBA00023015"/>
    </source>
</evidence>
<dbReference type="PANTHER" id="PTHR30055">
    <property type="entry name" value="HTH-TYPE TRANSCRIPTIONAL REGULATOR RUTR"/>
    <property type="match status" value="1"/>
</dbReference>
<dbReference type="Gene3D" id="1.10.357.10">
    <property type="entry name" value="Tetracycline Repressor, domain 2"/>
    <property type="match status" value="1"/>
</dbReference>
<proteinExistence type="predicted"/>
<keyword evidence="3" id="KW-0804">Transcription</keyword>
<dbReference type="SUPFAM" id="SSF48498">
    <property type="entry name" value="Tetracyclin repressor-like, C-terminal domain"/>
    <property type="match status" value="1"/>
</dbReference>
<keyword evidence="7" id="KW-1185">Reference proteome</keyword>
<dbReference type="SUPFAM" id="SSF46689">
    <property type="entry name" value="Homeodomain-like"/>
    <property type="match status" value="1"/>
</dbReference>
<evidence type="ECO:0000259" key="5">
    <source>
        <dbReference type="PROSITE" id="PS50977"/>
    </source>
</evidence>
<keyword evidence="1" id="KW-0805">Transcription regulation</keyword>
<dbReference type="PANTHER" id="PTHR30055:SF234">
    <property type="entry name" value="HTH-TYPE TRANSCRIPTIONAL REGULATOR BETI"/>
    <property type="match status" value="1"/>
</dbReference>
<protein>
    <submittedName>
        <fullName evidence="6">TetR/AcrR family transcriptional regulator</fullName>
    </submittedName>
</protein>
<name>A0ABW5XFD5_9MICO</name>
<keyword evidence="2 4" id="KW-0238">DNA-binding</keyword>
<accession>A0ABW5XFD5</accession>
<feature type="DNA-binding region" description="H-T-H motif" evidence="4">
    <location>
        <begin position="31"/>
        <end position="50"/>
    </location>
</feature>
<feature type="domain" description="HTH tetR-type" evidence="5">
    <location>
        <begin position="8"/>
        <end position="68"/>
    </location>
</feature>
<dbReference type="EMBL" id="JBHUOP010000003">
    <property type="protein sequence ID" value="MFD2840588.1"/>
    <property type="molecule type" value="Genomic_DNA"/>
</dbReference>
<dbReference type="InterPro" id="IPR009057">
    <property type="entry name" value="Homeodomain-like_sf"/>
</dbReference>
<dbReference type="InterPro" id="IPR036271">
    <property type="entry name" value="Tet_transcr_reg_TetR-rel_C_sf"/>
</dbReference>
<dbReference type="PROSITE" id="PS50977">
    <property type="entry name" value="HTH_TETR_2"/>
    <property type="match status" value="1"/>
</dbReference>
<dbReference type="InterPro" id="IPR001647">
    <property type="entry name" value="HTH_TetR"/>
</dbReference>
<evidence type="ECO:0000256" key="2">
    <source>
        <dbReference type="ARBA" id="ARBA00023125"/>
    </source>
</evidence>
<evidence type="ECO:0000313" key="7">
    <source>
        <dbReference type="Proteomes" id="UP001597391"/>
    </source>
</evidence>
<organism evidence="6 7">
    <name type="scientific">Populibacterium corticicola</name>
    <dbReference type="NCBI Taxonomy" id="1812826"/>
    <lineage>
        <taxon>Bacteria</taxon>
        <taxon>Bacillati</taxon>
        <taxon>Actinomycetota</taxon>
        <taxon>Actinomycetes</taxon>
        <taxon>Micrococcales</taxon>
        <taxon>Jonesiaceae</taxon>
        <taxon>Populibacterium</taxon>
    </lineage>
</organism>
<evidence type="ECO:0000313" key="6">
    <source>
        <dbReference type="EMBL" id="MFD2840588.1"/>
    </source>
</evidence>
<comment type="caution">
    <text evidence="6">The sequence shown here is derived from an EMBL/GenBank/DDBJ whole genome shotgun (WGS) entry which is preliminary data.</text>
</comment>
<gene>
    <name evidence="6" type="ORF">ACFSYH_08390</name>
</gene>
<evidence type="ECO:0000256" key="3">
    <source>
        <dbReference type="ARBA" id="ARBA00023163"/>
    </source>
</evidence>
<dbReference type="InterPro" id="IPR050109">
    <property type="entry name" value="HTH-type_TetR-like_transc_reg"/>
</dbReference>
<dbReference type="Proteomes" id="UP001597391">
    <property type="component" value="Unassembled WGS sequence"/>
</dbReference>
<dbReference type="Pfam" id="PF00440">
    <property type="entry name" value="TetR_N"/>
    <property type="match status" value="1"/>
</dbReference>